<reference evidence="1" key="2">
    <citation type="journal article" date="2023" name="Science">
        <title>Genomic signatures of disease resistance in endangered staghorn corals.</title>
        <authorList>
            <person name="Vollmer S.V."/>
            <person name="Selwyn J.D."/>
            <person name="Despard B.A."/>
            <person name="Roesel C.L."/>
        </authorList>
    </citation>
    <scope>NUCLEOTIDE SEQUENCE</scope>
    <source>
        <strain evidence="1">K2</strain>
    </source>
</reference>
<comment type="caution">
    <text evidence="1">The sequence shown here is derived from an EMBL/GenBank/DDBJ whole genome shotgun (WGS) entry which is preliminary data.</text>
</comment>
<name>A0AAD9PT16_ACRCE</name>
<evidence type="ECO:0000313" key="1">
    <source>
        <dbReference type="EMBL" id="KAK2548579.1"/>
    </source>
</evidence>
<proteinExistence type="predicted"/>
<dbReference type="EMBL" id="JARQWQ010000143">
    <property type="protein sequence ID" value="KAK2548579.1"/>
    <property type="molecule type" value="Genomic_DNA"/>
</dbReference>
<organism evidence="1 2">
    <name type="scientific">Acropora cervicornis</name>
    <name type="common">Staghorn coral</name>
    <dbReference type="NCBI Taxonomy" id="6130"/>
    <lineage>
        <taxon>Eukaryota</taxon>
        <taxon>Metazoa</taxon>
        <taxon>Cnidaria</taxon>
        <taxon>Anthozoa</taxon>
        <taxon>Hexacorallia</taxon>
        <taxon>Scleractinia</taxon>
        <taxon>Astrocoeniina</taxon>
        <taxon>Acroporidae</taxon>
        <taxon>Acropora</taxon>
    </lineage>
</organism>
<sequence>MSWMLKMENKCISNLNKTKTKGKKAFIALLEANIYSRVTISVTQLFTFWAKCTRNKGHGGQLKTIFPEIFLISYQAQGDSYRSD</sequence>
<reference evidence="1" key="1">
    <citation type="journal article" date="2023" name="G3 (Bethesda)">
        <title>Whole genome assembly and annotation of the endangered Caribbean coral Acropora cervicornis.</title>
        <authorList>
            <person name="Selwyn J.D."/>
            <person name="Vollmer S.V."/>
        </authorList>
    </citation>
    <scope>NUCLEOTIDE SEQUENCE</scope>
    <source>
        <strain evidence="1">K2</strain>
    </source>
</reference>
<keyword evidence="2" id="KW-1185">Reference proteome</keyword>
<dbReference type="Proteomes" id="UP001249851">
    <property type="component" value="Unassembled WGS sequence"/>
</dbReference>
<accession>A0AAD9PT16</accession>
<protein>
    <submittedName>
        <fullName evidence="1">Uncharacterized protein</fullName>
    </submittedName>
</protein>
<evidence type="ECO:0000313" key="2">
    <source>
        <dbReference type="Proteomes" id="UP001249851"/>
    </source>
</evidence>
<dbReference type="AlphaFoldDB" id="A0AAD9PT16"/>
<gene>
    <name evidence="1" type="ORF">P5673_031169</name>
</gene>